<evidence type="ECO:0000256" key="7">
    <source>
        <dbReference type="ARBA" id="ARBA00022840"/>
    </source>
</evidence>
<evidence type="ECO:0000313" key="13">
    <source>
        <dbReference type="Proteomes" id="UP000879542"/>
    </source>
</evidence>
<reference evidence="12" key="1">
    <citation type="journal article" date="2018" name="Genome Biol.">
        <title>SKESA: strategic k-mer extension for scrupulous assemblies.</title>
        <authorList>
            <person name="Souvorov A."/>
            <person name="Agarwala R."/>
            <person name="Lipman D.J."/>
        </authorList>
    </citation>
    <scope>NUCLEOTIDE SEQUENCE</scope>
    <source>
        <strain evidence="12">Clostridioides</strain>
    </source>
</reference>
<evidence type="ECO:0000256" key="8">
    <source>
        <dbReference type="ARBA" id="ARBA00023125"/>
    </source>
</evidence>
<name>A0A9P3YRE1_CLODI</name>
<dbReference type="InterPro" id="IPR007693">
    <property type="entry name" value="DNA_helicase_DnaB-like_N"/>
</dbReference>
<evidence type="ECO:0000256" key="5">
    <source>
        <dbReference type="ARBA" id="ARBA00022801"/>
    </source>
</evidence>
<dbReference type="Gene3D" id="3.40.50.300">
    <property type="entry name" value="P-loop containing nucleotide triphosphate hydrolases"/>
    <property type="match status" value="1"/>
</dbReference>
<dbReference type="AlphaFoldDB" id="A0A9P3YRE1"/>
<dbReference type="PANTHER" id="PTHR30153:SF2">
    <property type="entry name" value="REPLICATIVE DNA HELICASE"/>
    <property type="match status" value="1"/>
</dbReference>
<reference evidence="12" key="2">
    <citation type="submission" date="2021-06" db="EMBL/GenBank/DDBJ databases">
        <authorList>
            <consortium name="NCBI Pathogen Detection Project"/>
        </authorList>
    </citation>
    <scope>NUCLEOTIDE SEQUENCE</scope>
    <source>
        <strain evidence="12">Clostridioides</strain>
    </source>
</reference>
<proteinExistence type="inferred from homology"/>
<dbReference type="InterPro" id="IPR027417">
    <property type="entry name" value="P-loop_NTPase"/>
</dbReference>
<dbReference type="GO" id="GO:0016787">
    <property type="term" value="F:hydrolase activity"/>
    <property type="evidence" value="ECO:0007669"/>
    <property type="project" value="UniProtKB-KW"/>
</dbReference>
<dbReference type="GO" id="GO:0006269">
    <property type="term" value="P:DNA replication, synthesis of primer"/>
    <property type="evidence" value="ECO:0007669"/>
    <property type="project" value="UniProtKB-KW"/>
</dbReference>
<comment type="catalytic activity">
    <reaction evidence="11">
        <text>ATP + H2O = ADP + phosphate + H(+)</text>
        <dbReference type="Rhea" id="RHEA:13065"/>
        <dbReference type="ChEBI" id="CHEBI:15377"/>
        <dbReference type="ChEBI" id="CHEBI:15378"/>
        <dbReference type="ChEBI" id="CHEBI:30616"/>
        <dbReference type="ChEBI" id="CHEBI:43474"/>
        <dbReference type="ChEBI" id="CHEBI:456216"/>
        <dbReference type="EC" id="5.6.2.3"/>
    </reaction>
</comment>
<keyword evidence="5" id="KW-0378">Hydrolase</keyword>
<comment type="similarity">
    <text evidence="1">Belongs to the helicase family. DnaB subfamily.</text>
</comment>
<dbReference type="GO" id="GO:1990077">
    <property type="term" value="C:primosome complex"/>
    <property type="evidence" value="ECO:0007669"/>
    <property type="project" value="UniProtKB-KW"/>
</dbReference>
<keyword evidence="6 12" id="KW-0347">Helicase</keyword>
<sequence>MSSVNDLVKSTEAEQSVLGSILLDATAIREIEPILTEDMFYHEEHKIIFDSMKKIYKRNEPIDLITLTEEVKHKGHLNRVGGISYITSLSNVVPSLSNALYHANIVLDKYKNRNIIDKFNKFKLGEIDDNTLIYQLEQDINKIDKKLIKKDTSISAITTRAFDYISDGVEEGIEIGIEVLDETIGGLYQGELTTIAAKSGGGKTALALQILRNVIFQGKKVLFISGEMSDIQILFRNISSLTGIPIVKMKNRDLNEKEMIDYINALGILNQDEILDINDTVNTISGIKREIKRLKPDLVIVDYLQILDYEGKEVGEAKFAELSREMKKITLDFNIPVIQLAQLNDEMRDERPKGDRPMRSSKQIYMDSNNVVYLHRPTEKEALEYCKLIGIEDIEALRKREKSLGVKLTEIIVAKNRDGEARYTPYWYVGCRLTFKKCTMAKII</sequence>
<keyword evidence="2" id="KW-0639">Primosome</keyword>
<gene>
    <name evidence="12" type="ORF">KRQ00_002016</name>
</gene>
<dbReference type="PANTHER" id="PTHR30153">
    <property type="entry name" value="REPLICATIVE DNA HELICASE DNAB"/>
    <property type="match status" value="1"/>
</dbReference>
<dbReference type="GO" id="GO:0005829">
    <property type="term" value="C:cytosol"/>
    <property type="evidence" value="ECO:0007669"/>
    <property type="project" value="TreeGrafter"/>
</dbReference>
<evidence type="ECO:0000256" key="1">
    <source>
        <dbReference type="ARBA" id="ARBA00008428"/>
    </source>
</evidence>
<dbReference type="Gene3D" id="1.10.860.10">
    <property type="entry name" value="DNAb Helicase, Chain A"/>
    <property type="match status" value="1"/>
</dbReference>
<evidence type="ECO:0000256" key="11">
    <source>
        <dbReference type="ARBA" id="ARBA00048954"/>
    </source>
</evidence>
<protein>
    <recommendedName>
        <fullName evidence="10">DNA 5'-3' helicase</fullName>
        <ecNumber evidence="10">5.6.2.3</ecNumber>
    </recommendedName>
</protein>
<evidence type="ECO:0000256" key="4">
    <source>
        <dbReference type="ARBA" id="ARBA00022741"/>
    </source>
</evidence>
<keyword evidence="7" id="KW-0067">ATP-binding</keyword>
<dbReference type="Pfam" id="PF00772">
    <property type="entry name" value="DnaB"/>
    <property type="match status" value="1"/>
</dbReference>
<keyword evidence="9" id="KW-0413">Isomerase</keyword>
<dbReference type="EMBL" id="DAEQIJ010000008">
    <property type="protein sequence ID" value="HBH2620253.1"/>
    <property type="molecule type" value="Genomic_DNA"/>
</dbReference>
<dbReference type="GO" id="GO:0003677">
    <property type="term" value="F:DNA binding"/>
    <property type="evidence" value="ECO:0007669"/>
    <property type="project" value="UniProtKB-KW"/>
</dbReference>
<comment type="caution">
    <text evidence="12">The sequence shown here is derived from an EMBL/GenBank/DDBJ whole genome shotgun (WGS) entry which is preliminary data.</text>
</comment>
<dbReference type="SUPFAM" id="SSF48024">
    <property type="entry name" value="N-terminal domain of DnaB helicase"/>
    <property type="match status" value="1"/>
</dbReference>
<dbReference type="EC" id="5.6.2.3" evidence="10"/>
<dbReference type="Pfam" id="PF03796">
    <property type="entry name" value="DnaB_C"/>
    <property type="match status" value="1"/>
</dbReference>
<evidence type="ECO:0000256" key="2">
    <source>
        <dbReference type="ARBA" id="ARBA00022515"/>
    </source>
</evidence>
<dbReference type="SUPFAM" id="SSF52540">
    <property type="entry name" value="P-loop containing nucleoside triphosphate hydrolases"/>
    <property type="match status" value="1"/>
</dbReference>
<dbReference type="InterPro" id="IPR036185">
    <property type="entry name" value="DNA_heli_DnaB-like_N_sf"/>
</dbReference>
<dbReference type="SMART" id="SM00382">
    <property type="entry name" value="AAA"/>
    <property type="match status" value="1"/>
</dbReference>
<accession>A0A9P3YRE1</accession>
<dbReference type="GO" id="GO:0005524">
    <property type="term" value="F:ATP binding"/>
    <property type="evidence" value="ECO:0007669"/>
    <property type="project" value="UniProtKB-KW"/>
</dbReference>
<dbReference type="InterPro" id="IPR003593">
    <property type="entry name" value="AAA+_ATPase"/>
</dbReference>
<evidence type="ECO:0000313" key="12">
    <source>
        <dbReference type="EMBL" id="HBH2620253.1"/>
    </source>
</evidence>
<dbReference type="Proteomes" id="UP000879542">
    <property type="component" value="Unassembled WGS sequence"/>
</dbReference>
<evidence type="ECO:0000256" key="9">
    <source>
        <dbReference type="ARBA" id="ARBA00023235"/>
    </source>
</evidence>
<keyword evidence="8" id="KW-0238">DNA-binding</keyword>
<dbReference type="InterPro" id="IPR016136">
    <property type="entry name" value="DNA_helicase_N/primase_C"/>
</dbReference>
<dbReference type="GO" id="GO:0043139">
    <property type="term" value="F:5'-3' DNA helicase activity"/>
    <property type="evidence" value="ECO:0007669"/>
    <property type="project" value="UniProtKB-EC"/>
</dbReference>
<keyword evidence="4" id="KW-0547">Nucleotide-binding</keyword>
<dbReference type="RefSeq" id="WP_003429599.1">
    <property type="nucleotide sequence ID" value="NZ_AP025558.1"/>
</dbReference>
<evidence type="ECO:0000256" key="6">
    <source>
        <dbReference type="ARBA" id="ARBA00022806"/>
    </source>
</evidence>
<organism evidence="12 13">
    <name type="scientific">Clostridioides difficile</name>
    <name type="common">Peptoclostridium difficile</name>
    <dbReference type="NCBI Taxonomy" id="1496"/>
    <lineage>
        <taxon>Bacteria</taxon>
        <taxon>Bacillati</taxon>
        <taxon>Bacillota</taxon>
        <taxon>Clostridia</taxon>
        <taxon>Peptostreptococcales</taxon>
        <taxon>Peptostreptococcaceae</taxon>
        <taxon>Clostridioides</taxon>
    </lineage>
</organism>
<evidence type="ECO:0000256" key="3">
    <source>
        <dbReference type="ARBA" id="ARBA00022705"/>
    </source>
</evidence>
<evidence type="ECO:0000256" key="10">
    <source>
        <dbReference type="ARBA" id="ARBA00044969"/>
    </source>
</evidence>
<dbReference type="InterPro" id="IPR007694">
    <property type="entry name" value="DNA_helicase_DnaB-like_C"/>
</dbReference>
<keyword evidence="3" id="KW-0235">DNA replication</keyword>
<dbReference type="PROSITE" id="PS51199">
    <property type="entry name" value="SF4_HELICASE"/>
    <property type="match status" value="1"/>
</dbReference>